<dbReference type="InterPro" id="IPR036852">
    <property type="entry name" value="Peptidase_S8/S53_dom_sf"/>
</dbReference>
<sequence>MDGQRFSLLHCLLIHGFLSALLVTIGVSQSDKRSYVIYMGNPPKVGTATASLHNSMLQDVLGSESATKSVLCSYKRSFNGFVAELTEEEARKMAGMNGVVSVFPNEKRILHTTRSWDFMGFSQQVQRATSESDVIIGVLDTGIWPESQSFNDEGLSPPPDKWKGICQDANNITCNNKIIGARYYKSDRLFGSNDFISPRDSEGHGTHTASTAAGRLVNRANLFGLGAGTARGGVPSARIAVYKICWSDGCSDADILAAFDDAIADGVDIISLSVGSATPKDYFRDSIAIGAFHAMRNGILTVTSAGNRGPRRATITNFSPWTLSVAASTIDRKFFTGVKLGNDVVYEGVSINTFDLKNETYPMIYGGDAPNPIGNYTSSSSRICLENSLDPNLVKGKIVLCDRFVSGEGPLIAGAVGALLQDNSPKDVAFSFVLPASHLDLVDGSKIFVYINSTSNATATIFKSNEVNDTRAPYVASFSSRGPNPITPEILKPDLSAPGVDIVAAWSLASPVSQNRGDNRWVPFNIISGTSMACPHVSAAAAYIKSFHPTWSPSAIKSSLITTASPMSSGMNSDAEFAYGSGHLNPIKAINPGLIYDSSEVDYINFLCGQGYDTRFLRQVTRDNATCSAGTNGTVLSDLNYPSFAVFTSSSTTVRRVFNRTVTNVGSPMATYRARVSFPTRTARVRVNPNVLSFTSVGQKLSFQLIIEGTMDASIVSGSLVWDDGAHKARSPIVSYIVYMGDRLKDGTSTALLHSSMVQDVFGSESKTVLYSYKKSFNGFVVDLTEEEAQKMAGMKGVVSVFSNEKRKLHTTRSWDFMGFPQQVERATMESDVIIGILDTGIWPESLSFDDKGLGPPPSKWKGSCQFLPQDNFTCNNKIIGAKYYRSDGLFLPDDFESPRDSDGHGTHTASTAAGNLVDGASLYGFGSGTARGGVPSARIAVYKICWSDGCQDADILAGLDDAISDGVDIISISVGGGRTRDYFEDAIDIASFHAMKNGILTVSSAGNEGPGRSTISNFSPWSLSVAASTIDRKFSTKVQLGNKKIYEGVSINTFDLKNKTYPMIYGGDAPNTTTASSRSSRLCFPNSLDKKLVKGKIVLCDTIRANGVGALSAGAAGTVARDLDGIDYSNLFPLPASCFNFVDGRNIFQYVNSTSAPTATIFRSSEVNDSLAPYIISFSSRGPNLITPEIIKPDISAPGVHILAAWSSISPVSSIPGDNRFVTFNIISGTSMSCPHVSGAAAYVKSFHPTWSPAAIQSALMTTAAPMRSGINMEAEFAYGSGHLNPLKAANPGLVYDANETDYINFLCGQGYATRLIQLLSKDNSTCPKDTNGTVSELNYPSFGLSTSPLKPFSRTFKRTATNVGSPTAVYRANLSFPTGTLKIRVNPDVLSFTSVGQKLSFEVIVEGTMDKAMMSGALVWDDGEHKVRSPIVVFI</sequence>
<evidence type="ECO:0000259" key="10">
    <source>
        <dbReference type="Pfam" id="PF17766"/>
    </source>
</evidence>
<evidence type="ECO:0000256" key="7">
    <source>
        <dbReference type="SAM" id="SignalP"/>
    </source>
</evidence>
<dbReference type="PANTHER" id="PTHR10795">
    <property type="entry name" value="PROPROTEIN CONVERTASE SUBTILISIN/KEXIN"/>
    <property type="match status" value="1"/>
</dbReference>
<dbReference type="SUPFAM" id="SSF52743">
    <property type="entry name" value="Subtilisin-like"/>
    <property type="match status" value="2"/>
</dbReference>
<evidence type="ECO:0000313" key="12">
    <source>
        <dbReference type="Proteomes" id="UP001358586"/>
    </source>
</evidence>
<comment type="similarity">
    <text evidence="1 6">Belongs to the peptidase S8 family.</text>
</comment>
<dbReference type="Gene3D" id="3.40.50.200">
    <property type="entry name" value="Peptidase S8/S53 domain"/>
    <property type="match status" value="2"/>
</dbReference>
<feature type="domain" description="Peptidase S8/S53" evidence="8">
    <location>
        <begin position="831"/>
        <end position="1281"/>
    </location>
</feature>
<dbReference type="EMBL" id="JARKNE010000006">
    <property type="protein sequence ID" value="KAK5826485.1"/>
    <property type="molecule type" value="Genomic_DNA"/>
</dbReference>
<reference evidence="11 12" key="1">
    <citation type="submission" date="2023-03" db="EMBL/GenBank/DDBJ databases">
        <title>WGS of Gossypium arboreum.</title>
        <authorList>
            <person name="Yu D."/>
        </authorList>
    </citation>
    <scope>NUCLEOTIDE SEQUENCE [LARGE SCALE GENOMIC DNA]</scope>
    <source>
        <tissue evidence="11">Leaf</tissue>
    </source>
</reference>
<dbReference type="PRINTS" id="PR00723">
    <property type="entry name" value="SUBTILISIN"/>
</dbReference>
<feature type="domain" description="Subtilisin-like protease fibronectin type-III" evidence="10">
    <location>
        <begin position="638"/>
        <end position="734"/>
    </location>
</feature>
<feature type="active site" description="Charge relay system" evidence="6">
    <location>
        <position position="140"/>
    </location>
</feature>
<protein>
    <recommendedName>
        <fullName evidence="13">Cucumisin-like</fullName>
    </recommendedName>
</protein>
<evidence type="ECO:0000259" key="9">
    <source>
        <dbReference type="Pfam" id="PF05922"/>
    </source>
</evidence>
<feature type="domain" description="Inhibitor I9" evidence="9">
    <location>
        <begin position="735"/>
        <end position="810"/>
    </location>
</feature>
<proteinExistence type="inferred from homology"/>
<dbReference type="InterPro" id="IPR045051">
    <property type="entry name" value="SBT"/>
</dbReference>
<dbReference type="CDD" id="cd02120">
    <property type="entry name" value="PA_subtilisin_like"/>
    <property type="match status" value="2"/>
</dbReference>
<evidence type="ECO:0000256" key="1">
    <source>
        <dbReference type="ARBA" id="ARBA00011073"/>
    </source>
</evidence>
<dbReference type="InterPro" id="IPR037045">
    <property type="entry name" value="S8pro/Inhibitor_I9_sf"/>
</dbReference>
<dbReference type="Pfam" id="PF05922">
    <property type="entry name" value="Inhibitor_I9"/>
    <property type="match status" value="2"/>
</dbReference>
<evidence type="ECO:0000313" key="11">
    <source>
        <dbReference type="EMBL" id="KAK5826485.1"/>
    </source>
</evidence>
<comment type="caution">
    <text evidence="11">The sequence shown here is derived from an EMBL/GenBank/DDBJ whole genome shotgun (WGS) entry which is preliminary data.</text>
</comment>
<dbReference type="InterPro" id="IPR034197">
    <property type="entry name" value="Peptidases_S8_3"/>
</dbReference>
<feature type="signal peptide" evidence="7">
    <location>
        <begin position="1"/>
        <end position="30"/>
    </location>
</feature>
<dbReference type="Gene3D" id="2.60.40.2310">
    <property type="match status" value="2"/>
</dbReference>
<dbReference type="PROSITE" id="PS00138">
    <property type="entry name" value="SUBTILASE_SER"/>
    <property type="match status" value="2"/>
</dbReference>
<feature type="active site" description="Charge relay system" evidence="6">
    <location>
        <position position="839"/>
    </location>
</feature>
<feature type="active site" description="Charge relay system" evidence="6">
    <location>
        <position position="905"/>
    </location>
</feature>
<feature type="domain" description="Peptidase S8/S53" evidence="8">
    <location>
        <begin position="132"/>
        <end position="580"/>
    </location>
</feature>
<feature type="active site" description="Charge relay system" evidence="6">
    <location>
        <position position="531"/>
    </location>
</feature>
<evidence type="ECO:0000256" key="2">
    <source>
        <dbReference type="ARBA" id="ARBA00022670"/>
    </source>
</evidence>
<dbReference type="InterPro" id="IPR015500">
    <property type="entry name" value="Peptidase_S8_subtilisin-rel"/>
</dbReference>
<dbReference type="InterPro" id="IPR000209">
    <property type="entry name" value="Peptidase_S8/S53_dom"/>
</dbReference>
<dbReference type="Pfam" id="PF17766">
    <property type="entry name" value="fn3_6"/>
    <property type="match status" value="2"/>
</dbReference>
<organism evidence="11 12">
    <name type="scientific">Gossypium arboreum</name>
    <name type="common">Tree cotton</name>
    <name type="synonym">Gossypium nanking</name>
    <dbReference type="NCBI Taxonomy" id="29729"/>
    <lineage>
        <taxon>Eukaryota</taxon>
        <taxon>Viridiplantae</taxon>
        <taxon>Streptophyta</taxon>
        <taxon>Embryophyta</taxon>
        <taxon>Tracheophyta</taxon>
        <taxon>Spermatophyta</taxon>
        <taxon>Magnoliopsida</taxon>
        <taxon>eudicotyledons</taxon>
        <taxon>Gunneridae</taxon>
        <taxon>Pentapetalae</taxon>
        <taxon>rosids</taxon>
        <taxon>malvids</taxon>
        <taxon>Malvales</taxon>
        <taxon>Malvaceae</taxon>
        <taxon>Malvoideae</taxon>
        <taxon>Gossypium</taxon>
    </lineage>
</organism>
<dbReference type="InterPro" id="IPR023828">
    <property type="entry name" value="Peptidase_S8_Ser-AS"/>
</dbReference>
<dbReference type="Gene3D" id="3.30.70.80">
    <property type="entry name" value="Peptidase S8 propeptide/proteinase inhibitor I9"/>
    <property type="match status" value="1"/>
</dbReference>
<name>A0ABR0PQN6_GOSAR</name>
<keyword evidence="3 7" id="KW-0732">Signal</keyword>
<keyword evidence="2 6" id="KW-0645">Protease</keyword>
<dbReference type="InterPro" id="IPR010259">
    <property type="entry name" value="S8pro/Inhibitor_I9"/>
</dbReference>
<feature type="active site" description="Charge relay system" evidence="6">
    <location>
        <position position="1232"/>
    </location>
</feature>
<evidence type="ECO:0008006" key="13">
    <source>
        <dbReference type="Google" id="ProtNLM"/>
    </source>
</evidence>
<dbReference type="Pfam" id="PF00082">
    <property type="entry name" value="Peptidase_S8"/>
    <property type="match status" value="2"/>
</dbReference>
<dbReference type="InterPro" id="IPR041469">
    <property type="entry name" value="Subtilisin-like_FN3"/>
</dbReference>
<keyword evidence="5 6" id="KW-0720">Serine protease</keyword>
<dbReference type="Gene3D" id="3.50.30.30">
    <property type="match status" value="2"/>
</dbReference>
<keyword evidence="12" id="KW-1185">Reference proteome</keyword>
<feature type="domain" description="Subtilisin-like protease fibronectin type-III" evidence="10">
    <location>
        <begin position="1338"/>
        <end position="1435"/>
    </location>
</feature>
<evidence type="ECO:0000256" key="5">
    <source>
        <dbReference type="ARBA" id="ARBA00022825"/>
    </source>
</evidence>
<dbReference type="Proteomes" id="UP001358586">
    <property type="component" value="Chromosome 6"/>
</dbReference>
<feature type="domain" description="Inhibitor I9" evidence="9">
    <location>
        <begin position="34"/>
        <end position="111"/>
    </location>
</feature>
<evidence type="ECO:0000256" key="6">
    <source>
        <dbReference type="PROSITE-ProRule" id="PRU01240"/>
    </source>
</evidence>
<evidence type="ECO:0000256" key="3">
    <source>
        <dbReference type="ARBA" id="ARBA00022729"/>
    </source>
</evidence>
<dbReference type="CDD" id="cd04852">
    <property type="entry name" value="Peptidases_S8_3"/>
    <property type="match status" value="2"/>
</dbReference>
<dbReference type="PROSITE" id="PS51892">
    <property type="entry name" value="SUBTILASE"/>
    <property type="match status" value="2"/>
</dbReference>
<accession>A0ABR0PQN6</accession>
<keyword evidence="4 6" id="KW-0378">Hydrolase</keyword>
<gene>
    <name evidence="11" type="ORF">PVK06_021407</name>
</gene>
<feature type="active site" description="Charge relay system" evidence="6">
    <location>
        <position position="204"/>
    </location>
</feature>
<feature type="chain" id="PRO_5046538903" description="Cucumisin-like" evidence="7">
    <location>
        <begin position="31"/>
        <end position="1437"/>
    </location>
</feature>
<evidence type="ECO:0000256" key="4">
    <source>
        <dbReference type="ARBA" id="ARBA00022801"/>
    </source>
</evidence>
<evidence type="ECO:0000259" key="8">
    <source>
        <dbReference type="Pfam" id="PF00082"/>
    </source>
</evidence>